<evidence type="ECO:0000313" key="17">
    <source>
        <dbReference type="EMBL" id="MCT7397968.1"/>
    </source>
</evidence>
<evidence type="ECO:0000256" key="13">
    <source>
        <dbReference type="ARBA" id="ARBA00030293"/>
    </source>
</evidence>
<evidence type="ECO:0000256" key="7">
    <source>
        <dbReference type="ARBA" id="ARBA00022553"/>
    </source>
</evidence>
<evidence type="ECO:0000256" key="16">
    <source>
        <dbReference type="PROSITE-ProRule" id="PRU00418"/>
    </source>
</evidence>
<gene>
    <name evidence="17" type="ORF">N5B56_02540</name>
</gene>
<accession>A0ABT2LYM4</accession>
<keyword evidence="11" id="KW-0479">Metal-binding</keyword>
<comment type="subcellular location">
    <subcellularLocation>
        <location evidence="2">Cytoplasm</location>
    </subcellularLocation>
</comment>
<dbReference type="EMBL" id="JAODBU010000002">
    <property type="protein sequence ID" value="MCT7397968.1"/>
    <property type="molecule type" value="Genomic_DNA"/>
</dbReference>
<keyword evidence="18" id="KW-1185">Reference proteome</keyword>
<keyword evidence="8" id="KW-0762">Sugar transport</keyword>
<evidence type="ECO:0000256" key="15">
    <source>
        <dbReference type="ARBA" id="ARBA00032708"/>
    </source>
</evidence>
<dbReference type="PIRSF" id="PIRSF000699">
    <property type="entry name" value="PTS_IILac_III"/>
    <property type="match status" value="1"/>
</dbReference>
<sequence length="106" mass="12110">MNREEAQMVAFQLISYAGDAFSSFFKAVEKARNGEFDEADELIKKGESELTNAHNAQTELLAKEAQGKDIEYSIMLVHAQDHLMTTIMYERVAKEFITLYREKING</sequence>
<comment type="subunit">
    <text evidence="3">Homotrimer.</text>
</comment>
<keyword evidence="9" id="KW-0808">Transferase</keyword>
<evidence type="ECO:0000256" key="3">
    <source>
        <dbReference type="ARBA" id="ARBA00011233"/>
    </source>
</evidence>
<keyword evidence="6" id="KW-0963">Cytoplasm</keyword>
<keyword evidence="7" id="KW-0597">Phosphoprotein</keyword>
<feature type="modified residue" description="Phosphohistidine; by HPr" evidence="16">
    <location>
        <position position="78"/>
    </location>
</feature>
<dbReference type="Pfam" id="PF02255">
    <property type="entry name" value="PTS_IIA"/>
    <property type="match status" value="1"/>
</dbReference>
<keyword evidence="12" id="KW-0460">Magnesium</keyword>
<evidence type="ECO:0000256" key="9">
    <source>
        <dbReference type="ARBA" id="ARBA00022679"/>
    </source>
</evidence>
<dbReference type="PANTHER" id="PTHR34382">
    <property type="entry name" value="PTS SYSTEM N,N'-DIACETYLCHITOBIOSE-SPECIFIC EIIA COMPONENT"/>
    <property type="match status" value="1"/>
</dbReference>
<evidence type="ECO:0000256" key="10">
    <source>
        <dbReference type="ARBA" id="ARBA00022683"/>
    </source>
</evidence>
<evidence type="ECO:0000256" key="2">
    <source>
        <dbReference type="ARBA" id="ARBA00004496"/>
    </source>
</evidence>
<evidence type="ECO:0000256" key="12">
    <source>
        <dbReference type="ARBA" id="ARBA00022842"/>
    </source>
</evidence>
<dbReference type="InterPro" id="IPR003188">
    <property type="entry name" value="PTS_IIA_lac/cel"/>
</dbReference>
<proteinExistence type="predicted"/>
<evidence type="ECO:0000256" key="11">
    <source>
        <dbReference type="ARBA" id="ARBA00022723"/>
    </source>
</evidence>
<evidence type="ECO:0000313" key="18">
    <source>
        <dbReference type="Proteomes" id="UP001431199"/>
    </source>
</evidence>
<reference evidence="17" key="1">
    <citation type="submission" date="2022-09" db="EMBL/GenBank/DDBJ databases">
        <title>Eubacterium sp. LFL-14 isolated from human feces.</title>
        <authorList>
            <person name="Liu F."/>
        </authorList>
    </citation>
    <scope>NUCLEOTIDE SEQUENCE</scope>
    <source>
        <strain evidence="17">LFL-14</strain>
    </source>
</reference>
<name>A0ABT2LYM4_9FIRM</name>
<protein>
    <recommendedName>
        <fullName evidence="4">PTS system lactose-specific EIIA component</fullName>
    </recommendedName>
    <alternativeName>
        <fullName evidence="13">EIIA-Lac</fullName>
    </alternativeName>
    <alternativeName>
        <fullName evidence="15">EIII-Lac</fullName>
    </alternativeName>
    <alternativeName>
        <fullName evidence="14">Lactose-specific phosphotransferase enzyme IIA component</fullName>
    </alternativeName>
</protein>
<dbReference type="Proteomes" id="UP001431199">
    <property type="component" value="Unassembled WGS sequence"/>
</dbReference>
<keyword evidence="5" id="KW-0813">Transport</keyword>
<evidence type="ECO:0000256" key="14">
    <source>
        <dbReference type="ARBA" id="ARBA00031467"/>
    </source>
</evidence>
<organism evidence="17 18">
    <name type="scientific">Eubacterium album</name>
    <dbReference type="NCBI Taxonomy" id="2978477"/>
    <lineage>
        <taxon>Bacteria</taxon>
        <taxon>Bacillati</taxon>
        <taxon>Bacillota</taxon>
        <taxon>Clostridia</taxon>
        <taxon>Eubacteriales</taxon>
        <taxon>Eubacteriaceae</taxon>
        <taxon>Eubacterium</taxon>
    </lineage>
</organism>
<dbReference type="SUPFAM" id="SSF46973">
    <property type="entry name" value="Enzyme IIa from lactose specific PTS, IIa-lac"/>
    <property type="match status" value="1"/>
</dbReference>
<evidence type="ECO:0000256" key="1">
    <source>
        <dbReference type="ARBA" id="ARBA00001946"/>
    </source>
</evidence>
<comment type="caution">
    <text evidence="17">The sequence shown here is derived from an EMBL/GenBank/DDBJ whole genome shotgun (WGS) entry which is preliminary data.</text>
</comment>
<evidence type="ECO:0000256" key="5">
    <source>
        <dbReference type="ARBA" id="ARBA00022448"/>
    </source>
</evidence>
<comment type="cofactor">
    <cofactor evidence="1">
        <name>Mg(2+)</name>
        <dbReference type="ChEBI" id="CHEBI:18420"/>
    </cofactor>
</comment>
<dbReference type="CDD" id="cd00215">
    <property type="entry name" value="PTS_IIA_lac"/>
    <property type="match status" value="1"/>
</dbReference>
<evidence type="ECO:0000256" key="4">
    <source>
        <dbReference type="ARBA" id="ARBA00014322"/>
    </source>
</evidence>
<dbReference type="InterPro" id="IPR036542">
    <property type="entry name" value="PTS_IIA_lac/cel_sf"/>
</dbReference>
<dbReference type="PROSITE" id="PS51095">
    <property type="entry name" value="PTS_EIIA_TYPE_3"/>
    <property type="match status" value="1"/>
</dbReference>
<dbReference type="PANTHER" id="PTHR34382:SF9">
    <property type="entry name" value="PHOSPHOTRANSFERASE SYSTEM SUGAR-SPECIFIC EII COMPONENT"/>
    <property type="match status" value="1"/>
</dbReference>
<evidence type="ECO:0000256" key="8">
    <source>
        <dbReference type="ARBA" id="ARBA00022597"/>
    </source>
</evidence>
<dbReference type="Gene3D" id="1.20.58.80">
    <property type="entry name" value="Phosphotransferase system, lactose/cellobiose-type IIA subunit"/>
    <property type="match status" value="1"/>
</dbReference>
<evidence type="ECO:0000256" key="6">
    <source>
        <dbReference type="ARBA" id="ARBA00022490"/>
    </source>
</evidence>
<keyword evidence="10" id="KW-0598">Phosphotransferase system</keyword>
<dbReference type="RefSeq" id="WP_117909728.1">
    <property type="nucleotide sequence ID" value="NZ_JAODBU010000002.1"/>
</dbReference>